<dbReference type="Pfam" id="PF00300">
    <property type="entry name" value="His_Phos_1"/>
    <property type="match status" value="1"/>
</dbReference>
<accession>A0A1F5AXU3</accession>
<sequence>AYCEIKNIEAKEGSIMAMPINLVLVRHGESEGNVVKEMKTEDIPLEFKERHSSLWRLTDKGVIQAIDAGNWLKGEFPAPFDQHYTSEYTRAMETAGLLNLQNATWRREFYLREREWGDLDSITHQERKTRFAESMRVKKREPLFWIPPNGESMTQACLRIDRVIQTLHRECSDKNVIIVCHGEIMWGFRIRLERMSQDVYNTLDMSKHPHDRMHNCQIVHYTRRDPVTNELSPNLNWRRSVCPWDTSLSSNVWEDVTRPKFSNNELLHTVGKVKRIVY</sequence>
<evidence type="ECO:0000256" key="4">
    <source>
        <dbReference type="ARBA" id="ARBA00023235"/>
    </source>
</evidence>
<feature type="non-terminal residue" evidence="7">
    <location>
        <position position="1"/>
    </location>
</feature>
<dbReference type="PROSITE" id="PS00175">
    <property type="entry name" value="PG_MUTASE"/>
    <property type="match status" value="1"/>
</dbReference>
<dbReference type="SUPFAM" id="SSF53254">
    <property type="entry name" value="Phosphoglycerate mutase-like"/>
    <property type="match status" value="1"/>
</dbReference>
<evidence type="ECO:0000256" key="1">
    <source>
        <dbReference type="ARBA" id="ARBA00006717"/>
    </source>
</evidence>
<dbReference type="InterPro" id="IPR005952">
    <property type="entry name" value="Phosphogly_mut1"/>
</dbReference>
<dbReference type="CDD" id="cd07067">
    <property type="entry name" value="HP_PGM_like"/>
    <property type="match status" value="1"/>
</dbReference>
<evidence type="ECO:0000256" key="5">
    <source>
        <dbReference type="PIRSR" id="PIRSR613078-1"/>
    </source>
</evidence>
<evidence type="ECO:0000313" key="8">
    <source>
        <dbReference type="Proteomes" id="UP000176639"/>
    </source>
</evidence>
<proteinExistence type="inferred from homology"/>
<comment type="similarity">
    <text evidence="1">Belongs to the phosphoglycerate mutase family. BPG-dependent PGAM subfamily.</text>
</comment>
<evidence type="ECO:0000256" key="6">
    <source>
        <dbReference type="PIRSR" id="PIRSR613078-2"/>
    </source>
</evidence>
<keyword evidence="4" id="KW-0413">Isomerase</keyword>
<dbReference type="SMART" id="SM00855">
    <property type="entry name" value="PGAM"/>
    <property type="match status" value="1"/>
</dbReference>
<dbReference type="InterPro" id="IPR013078">
    <property type="entry name" value="His_Pase_superF_clade-1"/>
</dbReference>
<gene>
    <name evidence="7" type="ORF">A2Z10_01110</name>
</gene>
<dbReference type="PANTHER" id="PTHR11931">
    <property type="entry name" value="PHOSPHOGLYCERATE MUTASE"/>
    <property type="match status" value="1"/>
</dbReference>
<dbReference type="Proteomes" id="UP000176639">
    <property type="component" value="Unassembled WGS sequence"/>
</dbReference>
<evidence type="ECO:0000256" key="3">
    <source>
        <dbReference type="ARBA" id="ARBA00023152"/>
    </source>
</evidence>
<name>A0A1F5AXU3_9BACT</name>
<protein>
    <recommendedName>
        <fullName evidence="2">phosphoglycerate mutase (2,3-diphosphoglycerate-dependent)</fullName>
        <ecNumber evidence="2">5.4.2.11</ecNumber>
    </recommendedName>
</protein>
<feature type="binding site" evidence="6">
    <location>
        <position position="90"/>
    </location>
    <ligand>
        <name>substrate</name>
    </ligand>
</feature>
<dbReference type="InterPro" id="IPR029033">
    <property type="entry name" value="His_PPase_superfam"/>
</dbReference>
<comment type="caution">
    <text evidence="7">The sequence shown here is derived from an EMBL/GenBank/DDBJ whole genome shotgun (WGS) entry which is preliminary data.</text>
</comment>
<dbReference type="EC" id="5.4.2.11" evidence="2"/>
<dbReference type="GO" id="GO:0004619">
    <property type="term" value="F:phosphoglycerate mutase activity"/>
    <property type="evidence" value="ECO:0007669"/>
    <property type="project" value="UniProtKB-EC"/>
</dbReference>
<feature type="active site" description="Proton donor/acceptor" evidence="5">
    <location>
        <position position="113"/>
    </location>
</feature>
<evidence type="ECO:0000256" key="2">
    <source>
        <dbReference type="ARBA" id="ARBA00012028"/>
    </source>
</evidence>
<evidence type="ECO:0000313" key="7">
    <source>
        <dbReference type="EMBL" id="OGD23212.1"/>
    </source>
</evidence>
<reference evidence="7 8" key="1">
    <citation type="journal article" date="2016" name="Nat. Commun.">
        <title>Thousands of microbial genomes shed light on interconnected biogeochemical processes in an aquifer system.</title>
        <authorList>
            <person name="Anantharaman K."/>
            <person name="Brown C.T."/>
            <person name="Hug L.A."/>
            <person name="Sharon I."/>
            <person name="Castelle C.J."/>
            <person name="Probst A.J."/>
            <person name="Thomas B.C."/>
            <person name="Singh A."/>
            <person name="Wilkins M.J."/>
            <person name="Karaoz U."/>
            <person name="Brodie E.L."/>
            <person name="Williams K.H."/>
            <person name="Hubbard S.S."/>
            <person name="Banfield J.F."/>
        </authorList>
    </citation>
    <scope>NUCLEOTIDE SEQUENCE [LARGE SCALE GENOMIC DNA]</scope>
</reference>
<feature type="binding site" evidence="6">
    <location>
        <begin position="26"/>
        <end position="33"/>
    </location>
    <ligand>
        <name>substrate</name>
    </ligand>
</feature>
<keyword evidence="3" id="KW-0324">Glycolysis</keyword>
<feature type="active site" description="Tele-phosphohistidine intermediate" evidence="5">
    <location>
        <position position="27"/>
    </location>
</feature>
<dbReference type="InterPro" id="IPR001345">
    <property type="entry name" value="PG/BPGM_mutase_AS"/>
</dbReference>
<dbReference type="AlphaFoldDB" id="A0A1F5AXU3"/>
<organism evidence="7 8">
    <name type="scientific">Candidatus Azambacteria bacterium RBG_16_47_10</name>
    <dbReference type="NCBI Taxonomy" id="1797292"/>
    <lineage>
        <taxon>Bacteria</taxon>
        <taxon>Candidatus Azamiibacteriota</taxon>
    </lineage>
</organism>
<dbReference type="EMBL" id="MEYI01000049">
    <property type="protein sequence ID" value="OGD23212.1"/>
    <property type="molecule type" value="Genomic_DNA"/>
</dbReference>
<dbReference type="GO" id="GO:0006096">
    <property type="term" value="P:glycolytic process"/>
    <property type="evidence" value="ECO:0007669"/>
    <property type="project" value="UniProtKB-KW"/>
</dbReference>
<dbReference type="Gene3D" id="3.40.50.1240">
    <property type="entry name" value="Phosphoglycerate mutase-like"/>
    <property type="match status" value="1"/>
</dbReference>